<comment type="catalytic activity">
    <reaction evidence="1">
        <text>peroxynitrite = nitrate</text>
        <dbReference type="Rhea" id="RHEA:63116"/>
        <dbReference type="ChEBI" id="CHEBI:17632"/>
        <dbReference type="ChEBI" id="CHEBI:25941"/>
    </reaction>
    <physiologicalReaction direction="left-to-right" evidence="1">
        <dbReference type="Rhea" id="RHEA:63117"/>
    </physiologicalReaction>
</comment>
<organism evidence="3 4">
    <name type="scientific">Atta colombica</name>
    <dbReference type="NCBI Taxonomy" id="520822"/>
    <lineage>
        <taxon>Eukaryota</taxon>
        <taxon>Metazoa</taxon>
        <taxon>Ecdysozoa</taxon>
        <taxon>Arthropoda</taxon>
        <taxon>Hexapoda</taxon>
        <taxon>Insecta</taxon>
        <taxon>Pterygota</taxon>
        <taxon>Neoptera</taxon>
        <taxon>Endopterygota</taxon>
        <taxon>Hymenoptera</taxon>
        <taxon>Apocrita</taxon>
        <taxon>Aculeata</taxon>
        <taxon>Formicoidea</taxon>
        <taxon>Formicidae</taxon>
        <taxon>Myrmicinae</taxon>
        <taxon>Atta</taxon>
    </lineage>
</organism>
<dbReference type="PANTHER" id="PTHR15854:SF4">
    <property type="entry name" value="PEROXYNITRITE ISOMERASE THAP4"/>
    <property type="match status" value="1"/>
</dbReference>
<dbReference type="Pfam" id="PF08768">
    <property type="entry name" value="THAP4_heme-bd"/>
    <property type="match status" value="2"/>
</dbReference>
<feature type="domain" description="THAP4-like heme-binding" evidence="2">
    <location>
        <begin position="191"/>
        <end position="347"/>
    </location>
</feature>
<dbReference type="Gene3D" id="2.40.128.20">
    <property type="match status" value="2"/>
</dbReference>
<dbReference type="InterPro" id="IPR012674">
    <property type="entry name" value="Calycin"/>
</dbReference>
<evidence type="ECO:0000313" key="3">
    <source>
        <dbReference type="EMBL" id="KYM76221.1"/>
    </source>
</evidence>
<name>A0A195AVL4_9HYME</name>
<accession>A0A195AVL4</accession>
<protein>
    <submittedName>
        <fullName evidence="3">THAP domain-containing protein 4</fullName>
    </submittedName>
</protein>
<reference evidence="3 4" key="1">
    <citation type="submission" date="2015-09" db="EMBL/GenBank/DDBJ databases">
        <title>Atta colombica WGS genome.</title>
        <authorList>
            <person name="Nygaard S."/>
            <person name="Hu H."/>
            <person name="Boomsma J."/>
            <person name="Zhang G."/>
        </authorList>
    </citation>
    <scope>NUCLEOTIDE SEQUENCE [LARGE SCALE GENOMIC DNA]</scope>
    <source>
        <strain evidence="3">Treedump-2</strain>
        <tissue evidence="3">Whole body</tissue>
    </source>
</reference>
<dbReference type="PANTHER" id="PTHR15854">
    <property type="entry name" value="THAP4 PROTEIN"/>
    <property type="match status" value="1"/>
</dbReference>
<evidence type="ECO:0000313" key="4">
    <source>
        <dbReference type="Proteomes" id="UP000078540"/>
    </source>
</evidence>
<dbReference type="EMBL" id="KQ976731">
    <property type="protein sequence ID" value="KYM76221.1"/>
    <property type="molecule type" value="Genomic_DNA"/>
</dbReference>
<dbReference type="AlphaFoldDB" id="A0A195AVL4"/>
<gene>
    <name evidence="3" type="ORF">ALC53_13248</name>
</gene>
<dbReference type="Proteomes" id="UP000078540">
    <property type="component" value="Unassembled WGS sequence"/>
</dbReference>
<keyword evidence="4" id="KW-1185">Reference proteome</keyword>
<dbReference type="CDD" id="cd07828">
    <property type="entry name" value="lipocalin_heme-bd-THAP4-like"/>
    <property type="match status" value="2"/>
</dbReference>
<proteinExistence type="predicted"/>
<feature type="domain" description="THAP4-like heme-binding" evidence="2">
    <location>
        <begin position="10"/>
        <end position="163"/>
    </location>
</feature>
<dbReference type="SUPFAM" id="SSF50814">
    <property type="entry name" value="Lipocalins"/>
    <property type="match status" value="2"/>
</dbReference>
<evidence type="ECO:0000256" key="1">
    <source>
        <dbReference type="ARBA" id="ARBA00036993"/>
    </source>
</evidence>
<dbReference type="InterPro" id="IPR045165">
    <property type="entry name" value="Nitrobindin"/>
</dbReference>
<dbReference type="InterPro" id="IPR014878">
    <property type="entry name" value="THAP4-like_heme-bd"/>
</dbReference>
<evidence type="ECO:0000259" key="2">
    <source>
        <dbReference type="Pfam" id="PF08768"/>
    </source>
</evidence>
<sequence>MIRVPLHKALESLAWLEGTWRTENQGSGKYPTIKDFNYYDEISFMSLGQPMFNYTAQSFSNSDLKKPMHRETGFLKVNPGTNQVTLISAHNFGLTTIECGEITDKTINLNSTDITRIKEAKVPHVTQVRREFKLHDNCLEYVFYMATSNTPVLTEHLQAKYMKVSEETTRLLTTTAAKMEMKVLQLHELLHVLAWLEGTWITDEPAMGMYPTIKPFNYYDQINITSIGQPMFNYIAQSWHPDSGIPMHRENGFLQILPGTNKVVLSLIGNIGAFTVEQGDLMSNDNNTLDLNSNNILLTDATVPTFSPLTKTRRVYKRNGDNLELIFYMATAKTPELTEHLRAKYRKVT</sequence>